<protein>
    <submittedName>
        <fullName evidence="1">Uncharacterized protein</fullName>
    </submittedName>
</protein>
<accession>A0A7C8IE50</accession>
<gene>
    <name evidence="1" type="ORF">BDV95DRAFT_563680</name>
</gene>
<dbReference type="Proteomes" id="UP000481861">
    <property type="component" value="Unassembled WGS sequence"/>
</dbReference>
<organism evidence="1 2">
    <name type="scientific">Massariosphaeria phaeospora</name>
    <dbReference type="NCBI Taxonomy" id="100035"/>
    <lineage>
        <taxon>Eukaryota</taxon>
        <taxon>Fungi</taxon>
        <taxon>Dikarya</taxon>
        <taxon>Ascomycota</taxon>
        <taxon>Pezizomycotina</taxon>
        <taxon>Dothideomycetes</taxon>
        <taxon>Pleosporomycetidae</taxon>
        <taxon>Pleosporales</taxon>
        <taxon>Pleosporales incertae sedis</taxon>
        <taxon>Massariosphaeria</taxon>
    </lineage>
</organism>
<reference evidence="1 2" key="1">
    <citation type="submission" date="2020-01" db="EMBL/GenBank/DDBJ databases">
        <authorList>
            <consortium name="DOE Joint Genome Institute"/>
            <person name="Haridas S."/>
            <person name="Albert R."/>
            <person name="Binder M."/>
            <person name="Bloem J."/>
            <person name="Labutti K."/>
            <person name="Salamov A."/>
            <person name="Andreopoulos B."/>
            <person name="Baker S.E."/>
            <person name="Barry K."/>
            <person name="Bills G."/>
            <person name="Bluhm B.H."/>
            <person name="Cannon C."/>
            <person name="Castanera R."/>
            <person name="Culley D.E."/>
            <person name="Daum C."/>
            <person name="Ezra D."/>
            <person name="Gonzalez J.B."/>
            <person name="Henrissat B."/>
            <person name="Kuo A."/>
            <person name="Liang C."/>
            <person name="Lipzen A."/>
            <person name="Lutzoni F."/>
            <person name="Magnuson J."/>
            <person name="Mondo S."/>
            <person name="Nolan M."/>
            <person name="Ohm R."/>
            <person name="Pangilinan J."/>
            <person name="Park H.-J.H."/>
            <person name="Ramirez L."/>
            <person name="Alfaro M."/>
            <person name="Sun H."/>
            <person name="Tritt A."/>
            <person name="Yoshinaga Y."/>
            <person name="Zwiers L.-H.L."/>
            <person name="Turgeon B.G."/>
            <person name="Goodwin S.B."/>
            <person name="Spatafora J.W."/>
            <person name="Crous P.W."/>
            <person name="Grigoriev I.V."/>
        </authorList>
    </citation>
    <scope>NUCLEOTIDE SEQUENCE [LARGE SCALE GENOMIC DNA]</scope>
    <source>
        <strain evidence="1 2">CBS 611.86</strain>
    </source>
</reference>
<evidence type="ECO:0000313" key="1">
    <source>
        <dbReference type="EMBL" id="KAF2874831.1"/>
    </source>
</evidence>
<comment type="caution">
    <text evidence="1">The sequence shown here is derived from an EMBL/GenBank/DDBJ whole genome shotgun (WGS) entry which is preliminary data.</text>
</comment>
<keyword evidence="2" id="KW-1185">Reference proteome</keyword>
<dbReference type="OrthoDB" id="3809456at2759"/>
<evidence type="ECO:0000313" key="2">
    <source>
        <dbReference type="Proteomes" id="UP000481861"/>
    </source>
</evidence>
<sequence length="175" mass="19086">MVIGAWTSPQAIITAMRDPKLKLENVNGPFGMFPQRQDSSSRKHCDVCTLIGPLVLANLGVRCVQVEFNNSNNTRIVCEVCQLFGRPCCSWTDSPAIAGPEKFTPAYISGSVSGTEELTKITADDVAHNKILRAALIAQPEWVDTGADQSFHNQLVRIDANLTGVEELGHGEEEF</sequence>
<dbReference type="AlphaFoldDB" id="A0A7C8IE50"/>
<name>A0A7C8IE50_9PLEO</name>
<dbReference type="EMBL" id="JAADJZ010000005">
    <property type="protein sequence ID" value="KAF2874831.1"/>
    <property type="molecule type" value="Genomic_DNA"/>
</dbReference>
<proteinExistence type="predicted"/>